<dbReference type="AlphaFoldDB" id="A0A1I8BMS4"/>
<proteinExistence type="predicted"/>
<organism evidence="1 2">
    <name type="scientific">Meloidogyne hapla</name>
    <name type="common">Root-knot nematode worm</name>
    <dbReference type="NCBI Taxonomy" id="6305"/>
    <lineage>
        <taxon>Eukaryota</taxon>
        <taxon>Metazoa</taxon>
        <taxon>Ecdysozoa</taxon>
        <taxon>Nematoda</taxon>
        <taxon>Chromadorea</taxon>
        <taxon>Rhabditida</taxon>
        <taxon>Tylenchina</taxon>
        <taxon>Tylenchomorpha</taxon>
        <taxon>Tylenchoidea</taxon>
        <taxon>Meloidogynidae</taxon>
        <taxon>Meloidogyninae</taxon>
        <taxon>Meloidogyne</taxon>
    </lineage>
</organism>
<evidence type="ECO:0000313" key="2">
    <source>
        <dbReference type="WBParaSite" id="MhA1_Contig31.frz3.gene16"/>
    </source>
</evidence>
<sequence>MHQKRWSCAVDMLNSNNSKNNFYHRPSALSADSSRLPSFDGYQLSSPDISFDPNDRQYLFCCGKCHSTIGVKVIAGYV</sequence>
<evidence type="ECO:0000313" key="1">
    <source>
        <dbReference type="Proteomes" id="UP000095281"/>
    </source>
</evidence>
<protein>
    <submittedName>
        <fullName evidence="2">FLZ-type domain-containing protein</fullName>
    </submittedName>
</protein>
<dbReference type="WBParaSite" id="MhA1_Contig31.frz3.gene16">
    <property type="protein sequence ID" value="MhA1_Contig31.frz3.gene16"/>
    <property type="gene ID" value="MhA1_Contig31.frz3.gene16"/>
</dbReference>
<keyword evidence="1" id="KW-1185">Reference proteome</keyword>
<name>A0A1I8BMS4_MELHA</name>
<accession>A0A1I8BMS4</accession>
<dbReference type="Proteomes" id="UP000095281">
    <property type="component" value="Unplaced"/>
</dbReference>
<reference evidence="2" key="1">
    <citation type="submission" date="2016-11" db="UniProtKB">
        <authorList>
            <consortium name="WormBaseParasite"/>
        </authorList>
    </citation>
    <scope>IDENTIFICATION</scope>
</reference>